<comment type="subcellular location">
    <subcellularLocation>
        <location evidence="1">Membrane</location>
        <topology evidence="1">Multi-pass membrane protein</topology>
    </subcellularLocation>
</comment>
<feature type="transmembrane region" description="Helical" evidence="7">
    <location>
        <begin position="85"/>
        <end position="103"/>
    </location>
</feature>
<keyword evidence="4 7" id="KW-1133">Transmembrane helix</keyword>
<gene>
    <name evidence="8" type="ORF">SPI_08088</name>
</gene>
<dbReference type="GO" id="GO:0022857">
    <property type="term" value="F:transmembrane transporter activity"/>
    <property type="evidence" value="ECO:0007669"/>
    <property type="project" value="InterPro"/>
</dbReference>
<evidence type="ECO:0000256" key="1">
    <source>
        <dbReference type="ARBA" id="ARBA00004141"/>
    </source>
</evidence>
<evidence type="ECO:0000313" key="8">
    <source>
        <dbReference type="EMBL" id="OAA55881.1"/>
    </source>
</evidence>
<evidence type="ECO:0000256" key="2">
    <source>
        <dbReference type="ARBA" id="ARBA00022448"/>
    </source>
</evidence>
<accession>A0A167NSN4</accession>
<keyword evidence="5 7" id="KW-0472">Membrane</keyword>
<organism evidence="8 9">
    <name type="scientific">Niveomyces insectorum RCEF 264</name>
    <dbReference type="NCBI Taxonomy" id="1081102"/>
    <lineage>
        <taxon>Eukaryota</taxon>
        <taxon>Fungi</taxon>
        <taxon>Dikarya</taxon>
        <taxon>Ascomycota</taxon>
        <taxon>Pezizomycotina</taxon>
        <taxon>Sordariomycetes</taxon>
        <taxon>Hypocreomycetidae</taxon>
        <taxon>Hypocreales</taxon>
        <taxon>Cordycipitaceae</taxon>
        <taxon>Niveomyces</taxon>
    </lineage>
</organism>
<proteinExistence type="predicted"/>
<dbReference type="AlphaFoldDB" id="A0A167NSN4"/>
<dbReference type="GO" id="GO:0016020">
    <property type="term" value="C:membrane"/>
    <property type="evidence" value="ECO:0007669"/>
    <property type="project" value="UniProtKB-SubCell"/>
</dbReference>
<dbReference type="OrthoDB" id="6730379at2759"/>
<dbReference type="Pfam" id="PF07690">
    <property type="entry name" value="MFS_1"/>
    <property type="match status" value="1"/>
</dbReference>
<reference evidence="8 9" key="1">
    <citation type="journal article" date="2016" name="Genome Biol. Evol.">
        <title>Divergent and convergent evolution of fungal pathogenicity.</title>
        <authorList>
            <person name="Shang Y."/>
            <person name="Xiao G."/>
            <person name="Zheng P."/>
            <person name="Cen K."/>
            <person name="Zhan S."/>
            <person name="Wang C."/>
        </authorList>
    </citation>
    <scope>NUCLEOTIDE SEQUENCE [LARGE SCALE GENOMIC DNA]</scope>
    <source>
        <strain evidence="8 9">RCEF 264</strain>
    </source>
</reference>
<feature type="transmembrane region" description="Helical" evidence="7">
    <location>
        <begin position="177"/>
        <end position="203"/>
    </location>
</feature>
<evidence type="ECO:0000256" key="7">
    <source>
        <dbReference type="SAM" id="Phobius"/>
    </source>
</evidence>
<dbReference type="PANTHER" id="PTHR43791:SF36">
    <property type="entry name" value="TRANSPORTER, PUTATIVE (AFU_ORTHOLOGUE AFUA_6G08340)-RELATED"/>
    <property type="match status" value="1"/>
</dbReference>
<keyword evidence="2" id="KW-0813">Transport</keyword>
<dbReference type="SUPFAM" id="SSF103473">
    <property type="entry name" value="MFS general substrate transporter"/>
    <property type="match status" value="1"/>
</dbReference>
<feature type="region of interest" description="Disordered" evidence="6">
    <location>
        <begin position="224"/>
        <end position="247"/>
    </location>
</feature>
<evidence type="ECO:0000256" key="3">
    <source>
        <dbReference type="ARBA" id="ARBA00022692"/>
    </source>
</evidence>
<evidence type="ECO:0000256" key="5">
    <source>
        <dbReference type="ARBA" id="ARBA00023136"/>
    </source>
</evidence>
<dbReference type="InterPro" id="IPR011701">
    <property type="entry name" value="MFS"/>
</dbReference>
<feature type="transmembrane region" description="Helical" evidence="7">
    <location>
        <begin position="144"/>
        <end position="165"/>
    </location>
</feature>
<dbReference type="InterPro" id="IPR036259">
    <property type="entry name" value="MFS_trans_sf"/>
</dbReference>
<evidence type="ECO:0000313" key="9">
    <source>
        <dbReference type="Proteomes" id="UP000076874"/>
    </source>
</evidence>
<dbReference type="Proteomes" id="UP000076874">
    <property type="component" value="Unassembled WGS sequence"/>
</dbReference>
<dbReference type="STRING" id="1081102.A0A167NSN4"/>
<dbReference type="Gene3D" id="1.20.1250.20">
    <property type="entry name" value="MFS general substrate transporter like domains"/>
    <property type="match status" value="1"/>
</dbReference>
<comment type="caution">
    <text evidence="8">The sequence shown here is derived from an EMBL/GenBank/DDBJ whole genome shotgun (WGS) entry which is preliminary data.</text>
</comment>
<feature type="transmembrane region" description="Helical" evidence="7">
    <location>
        <begin position="115"/>
        <end position="132"/>
    </location>
</feature>
<keyword evidence="3 7" id="KW-0812">Transmembrane</keyword>
<evidence type="ECO:0000256" key="6">
    <source>
        <dbReference type="SAM" id="MobiDB-lite"/>
    </source>
</evidence>
<evidence type="ECO:0000256" key="4">
    <source>
        <dbReference type="ARBA" id="ARBA00022989"/>
    </source>
</evidence>
<dbReference type="PANTHER" id="PTHR43791">
    <property type="entry name" value="PERMEASE-RELATED"/>
    <property type="match status" value="1"/>
</dbReference>
<name>A0A167NSN4_9HYPO</name>
<sequence>MEKPDDVDIAEVLDAETEHQAHLGVEEQATPEELERERKLVRKIDWHIVPLLMVTYGLQYSDKITLSSAVAFDLKQDTHLVGNDFAWLSTGFYLAYLIAEFPFGYVMQKFRMEKVLGFTVLGWGICVFGLAACRNFTQLMAVRALLGILEAPINPGFLIIVTAWYKREEQVMRSMAFFAMNSFFSLFILMINYGIGSAAYSVFEGSSNPSAKLERIWFASRGARRSHRGSRKGSPSSPISLEKGMDKKAGRDMAGCCRLGMRCVASIGP</sequence>
<keyword evidence="9" id="KW-1185">Reference proteome</keyword>
<protein>
    <submittedName>
        <fullName evidence="8">Major facilitator superfamily domain, general substrate transporter</fullName>
    </submittedName>
</protein>
<dbReference type="EMBL" id="AZHD01000018">
    <property type="protein sequence ID" value="OAA55881.1"/>
    <property type="molecule type" value="Genomic_DNA"/>
</dbReference>